<feature type="compositionally biased region" description="Basic and acidic residues" evidence="6">
    <location>
        <begin position="449"/>
        <end position="465"/>
    </location>
</feature>
<dbReference type="PANTHER" id="PTHR45992">
    <property type="entry name" value="EUKARYOTIC ELONGATION FACTOR 2 KINASE-RELATED"/>
    <property type="match status" value="1"/>
</dbReference>
<feature type="region of interest" description="Disordered" evidence="6">
    <location>
        <begin position="421"/>
        <end position="472"/>
    </location>
</feature>
<dbReference type="SUPFAM" id="SSF56112">
    <property type="entry name" value="Protein kinase-like (PK-like)"/>
    <property type="match status" value="1"/>
</dbReference>
<dbReference type="GO" id="GO:0005524">
    <property type="term" value="F:ATP binding"/>
    <property type="evidence" value="ECO:0007669"/>
    <property type="project" value="UniProtKB-KW"/>
</dbReference>
<dbReference type="GO" id="GO:1903013">
    <property type="term" value="P:response to differentiation-inducing factor 1"/>
    <property type="evidence" value="ECO:0007669"/>
    <property type="project" value="TreeGrafter"/>
</dbReference>
<evidence type="ECO:0000313" key="9">
    <source>
        <dbReference type="RefSeq" id="XP_003744969.1"/>
    </source>
</evidence>
<dbReference type="GO" id="GO:0031037">
    <property type="term" value="P:myosin II filament disassembly"/>
    <property type="evidence" value="ECO:0007669"/>
    <property type="project" value="TreeGrafter"/>
</dbReference>
<evidence type="ECO:0000313" key="8">
    <source>
        <dbReference type="Proteomes" id="UP000694867"/>
    </source>
</evidence>
<evidence type="ECO:0000256" key="2">
    <source>
        <dbReference type="ARBA" id="ARBA00022679"/>
    </source>
</evidence>
<dbReference type="InterPro" id="IPR011009">
    <property type="entry name" value="Kinase-like_dom_sf"/>
</dbReference>
<keyword evidence="9" id="KW-0251">Elongation factor</keyword>
<dbReference type="InterPro" id="IPR006597">
    <property type="entry name" value="Sel1-like"/>
</dbReference>
<dbReference type="AlphaFoldDB" id="A0AAJ6QV78"/>
<dbReference type="GO" id="GO:0004686">
    <property type="term" value="F:elongation factor-2 kinase activity"/>
    <property type="evidence" value="ECO:0007669"/>
    <property type="project" value="InterPro"/>
</dbReference>
<keyword evidence="2" id="KW-0808">Transferase</keyword>
<dbReference type="Proteomes" id="UP000694867">
    <property type="component" value="Unplaced"/>
</dbReference>
<feature type="compositionally biased region" description="Low complexity" evidence="6">
    <location>
        <begin position="376"/>
        <end position="385"/>
    </location>
</feature>
<dbReference type="SMART" id="SM00671">
    <property type="entry name" value="SEL1"/>
    <property type="match status" value="3"/>
</dbReference>
<dbReference type="Gene3D" id="1.25.40.10">
    <property type="entry name" value="Tetratricopeptide repeat domain"/>
    <property type="match status" value="1"/>
</dbReference>
<keyword evidence="3" id="KW-0547">Nucleotide-binding</keyword>
<protein>
    <submittedName>
        <fullName evidence="9">Eukaryotic elongation factor 2 kinase</fullName>
    </submittedName>
</protein>
<dbReference type="CDD" id="cd16967">
    <property type="entry name" value="Alpha_kinase_eEF2K"/>
    <property type="match status" value="1"/>
</dbReference>
<dbReference type="Gene3D" id="3.30.200.20">
    <property type="entry name" value="Phosphorylase Kinase, domain 1"/>
    <property type="match status" value="1"/>
</dbReference>
<dbReference type="SMART" id="SM00811">
    <property type="entry name" value="Alpha_kinase"/>
    <property type="match status" value="1"/>
</dbReference>
<evidence type="ECO:0000256" key="3">
    <source>
        <dbReference type="ARBA" id="ARBA00022741"/>
    </source>
</evidence>
<dbReference type="InterPro" id="IPR047588">
    <property type="entry name" value="eEF2K_a_kinase_dom"/>
</dbReference>
<feature type="region of interest" description="Disordered" evidence="6">
    <location>
        <begin position="373"/>
        <end position="394"/>
    </location>
</feature>
<dbReference type="KEGG" id="goe:100898999"/>
<evidence type="ECO:0000256" key="1">
    <source>
        <dbReference type="ARBA" id="ARBA00022527"/>
    </source>
</evidence>
<feature type="domain" description="Alpha-type protein kinase" evidence="7">
    <location>
        <begin position="145"/>
        <end position="353"/>
    </location>
</feature>
<evidence type="ECO:0000256" key="4">
    <source>
        <dbReference type="ARBA" id="ARBA00022777"/>
    </source>
</evidence>
<keyword evidence="9" id="KW-0648">Protein biosynthesis</keyword>
<keyword evidence="4 9" id="KW-0418">Kinase</keyword>
<gene>
    <name evidence="9" type="primary">LOC100898999</name>
</gene>
<dbReference type="Pfam" id="PF02816">
    <property type="entry name" value="Alpha_kinase"/>
    <property type="match status" value="1"/>
</dbReference>
<feature type="compositionally biased region" description="Polar residues" evidence="6">
    <location>
        <begin position="432"/>
        <end position="442"/>
    </location>
</feature>
<keyword evidence="8" id="KW-1185">Reference proteome</keyword>
<sequence length="741" mass="84556">MGSEVMWNQRHLSEILQSGVESYLLAEVSLSVLGQRMVVNVEPDEDDWNCLHPLDPIDIVKNNSSEFDDGKPDKQPKDSRIFSVAMDIPRKRKKDKDTESISSLSSPSSVLQRWRQAAKKVLCMEDPFGSFHLEKCETEKVLRMRYNPLKREWVKDEILVKMSREPFGRGAMRECYRVKRVRPSHFHHTVSTNYVAKRYINPVDHSVYTEDVKLQMCAKIWGEEFNRHNPPKKVDFCQMSVIQFVDRPDKPYYHLEHFIEGKYIKYNSNSGFIQCENARFTPQAFSHFTFEKSAHQMIVVDIQGVGDLYTDPQIHSFDGLGFNEGNLGVKGMSLFFQSHVCNPICQSLGLTLFDMDQSEMSVPEVQKMMSAKTCVRSNSRNSNSSIGADSPLHPSCLENLIKPRTRTYSSPPDLRMARARTLSTASRRGRESQGSQGYDSKTPSPPAHPELHLKSFDGPEYERSLSSESEDALDIDVDSVIESLGFSEEEELHRSCSSTRNGRMRCDSECSFLLDADFEKQEFQRQIEKNARPSSVELEVELRKLENAIEPSILGQIHLELCRYYENGRFSLEDDPLTYNKEAALFHLDKAARCGNLEGLQTLAKMYQGIGHDLLESVELPEDREKAIEYLERAAEAGDRVCIIQLAKNLDEALDWEHAAEWYSRAIEMDFDEGGEYDTNGMQDPMYSLLARLAAMYAQGGNGLPEDKTKAYEYYQQAAEAAMAATKGRLANKYYELAECI</sequence>
<reference evidence="9" key="1">
    <citation type="submission" date="2025-08" db="UniProtKB">
        <authorList>
            <consortium name="RefSeq"/>
        </authorList>
    </citation>
    <scope>IDENTIFICATION</scope>
</reference>
<name>A0AAJ6QV78_9ACAR</name>
<dbReference type="Gene3D" id="3.20.200.10">
    <property type="entry name" value="MHCK/EF2 kinase"/>
    <property type="match status" value="1"/>
</dbReference>
<evidence type="ECO:0000256" key="6">
    <source>
        <dbReference type="SAM" id="MobiDB-lite"/>
    </source>
</evidence>
<dbReference type="InterPro" id="IPR011990">
    <property type="entry name" value="TPR-like_helical_dom_sf"/>
</dbReference>
<dbReference type="PANTHER" id="PTHR45992:SF2">
    <property type="entry name" value="EUKARYOTIC ELONGATION FACTOR 2 KINASE"/>
    <property type="match status" value="1"/>
</dbReference>
<dbReference type="SUPFAM" id="SSF81901">
    <property type="entry name" value="HCP-like"/>
    <property type="match status" value="1"/>
</dbReference>
<dbReference type="InterPro" id="IPR004166">
    <property type="entry name" value="a-kinase_dom"/>
</dbReference>
<evidence type="ECO:0000256" key="5">
    <source>
        <dbReference type="ARBA" id="ARBA00022840"/>
    </source>
</evidence>
<dbReference type="Pfam" id="PF08238">
    <property type="entry name" value="Sel1"/>
    <property type="match status" value="4"/>
</dbReference>
<accession>A0AAJ6QV78</accession>
<proteinExistence type="predicted"/>
<keyword evidence="1" id="KW-0723">Serine/threonine-protein kinase</keyword>
<dbReference type="RefSeq" id="XP_003744969.1">
    <property type="nucleotide sequence ID" value="XM_003744921.2"/>
</dbReference>
<dbReference type="FunFam" id="3.20.200.10:FF:000002">
    <property type="entry name" value="Eukaryotic elongation factor 2 kinase"/>
    <property type="match status" value="1"/>
</dbReference>
<evidence type="ECO:0000259" key="7">
    <source>
        <dbReference type="PROSITE" id="PS51158"/>
    </source>
</evidence>
<dbReference type="GO" id="GO:0003746">
    <property type="term" value="F:translation elongation factor activity"/>
    <property type="evidence" value="ECO:0007669"/>
    <property type="project" value="UniProtKB-KW"/>
</dbReference>
<dbReference type="InterPro" id="IPR051852">
    <property type="entry name" value="Alpha-type_PK"/>
</dbReference>
<dbReference type="PROSITE" id="PS51158">
    <property type="entry name" value="ALPHA_KINASE"/>
    <property type="match status" value="1"/>
</dbReference>
<keyword evidence="5" id="KW-0067">ATP-binding</keyword>
<dbReference type="GeneID" id="100898999"/>
<organism evidence="8 9">
    <name type="scientific">Galendromus occidentalis</name>
    <name type="common">western predatory mite</name>
    <dbReference type="NCBI Taxonomy" id="34638"/>
    <lineage>
        <taxon>Eukaryota</taxon>
        <taxon>Metazoa</taxon>
        <taxon>Ecdysozoa</taxon>
        <taxon>Arthropoda</taxon>
        <taxon>Chelicerata</taxon>
        <taxon>Arachnida</taxon>
        <taxon>Acari</taxon>
        <taxon>Parasitiformes</taxon>
        <taxon>Mesostigmata</taxon>
        <taxon>Gamasina</taxon>
        <taxon>Phytoseioidea</taxon>
        <taxon>Phytoseiidae</taxon>
        <taxon>Typhlodrominae</taxon>
        <taxon>Galendromus</taxon>
    </lineage>
</organism>